<protein>
    <submittedName>
        <fullName evidence="1">Uncharacterized protein</fullName>
    </submittedName>
</protein>
<evidence type="ECO:0000313" key="1">
    <source>
        <dbReference type="EMBL" id="KAH8985551.1"/>
    </source>
</evidence>
<dbReference type="Proteomes" id="UP001201163">
    <property type="component" value="Unassembled WGS sequence"/>
</dbReference>
<proteinExistence type="predicted"/>
<keyword evidence="2" id="KW-1185">Reference proteome</keyword>
<dbReference type="AlphaFoldDB" id="A0AAD4L9J2"/>
<reference evidence="1" key="1">
    <citation type="submission" date="2022-01" db="EMBL/GenBank/DDBJ databases">
        <title>Comparative genomics reveals a dynamic genome evolution in the ectomycorrhizal milk-cap (Lactarius) mushrooms.</title>
        <authorList>
            <consortium name="DOE Joint Genome Institute"/>
            <person name="Lebreton A."/>
            <person name="Tang N."/>
            <person name="Kuo A."/>
            <person name="LaButti K."/>
            <person name="Drula E."/>
            <person name="Barry K."/>
            <person name="Clum A."/>
            <person name="Lipzen A."/>
            <person name="Mousain D."/>
            <person name="Ng V."/>
            <person name="Wang R."/>
            <person name="Wang X."/>
            <person name="Dai Y."/>
            <person name="Henrissat B."/>
            <person name="Grigoriev I.V."/>
            <person name="Guerin-Laguette A."/>
            <person name="Yu F."/>
            <person name="Martin F.M."/>
        </authorList>
    </citation>
    <scope>NUCLEOTIDE SEQUENCE</scope>
    <source>
        <strain evidence="1">QP</strain>
    </source>
</reference>
<sequence length="373" mass="41229">MTPVLIDQSSEHVAYWCTNQLGLSSSASASRDIALTNNPDRGAPPVTLRVLGPARRSIVWLLYDLPRWGLEGSAWEEIVVENDSPSRPKRGQAVTTRSFRTPRARGRVAIRRDDRDHGSHRETQGCDNVRVSWEGGAEPEAIECRLHAMPDKTASSAPHVLDRNAAGPPTRDYTMTICSGIGPEADKALSALEVLWSLFVHYGGHPDVAVLQGRTYQLGASDLGSRNRFGKYKSPSLAVGHENLTSRLQQTIDPWLASWLRPADRLGIRYDRPHWRGRRIMTQGLKRRPGTTHTAGVACSFCYSDPDEKISEEAGKDEMDAVIDERSAPRHAAKHSVLRIHCTDLPSSGRGNCVAPDGVWLLLFRSFKSRACA</sequence>
<comment type="caution">
    <text evidence="1">The sequence shown here is derived from an EMBL/GenBank/DDBJ whole genome shotgun (WGS) entry which is preliminary data.</text>
</comment>
<accession>A0AAD4L9J2</accession>
<dbReference type="EMBL" id="JAKELL010000062">
    <property type="protein sequence ID" value="KAH8985551.1"/>
    <property type="molecule type" value="Genomic_DNA"/>
</dbReference>
<organism evidence="1 2">
    <name type="scientific">Lactarius akahatsu</name>
    <dbReference type="NCBI Taxonomy" id="416441"/>
    <lineage>
        <taxon>Eukaryota</taxon>
        <taxon>Fungi</taxon>
        <taxon>Dikarya</taxon>
        <taxon>Basidiomycota</taxon>
        <taxon>Agaricomycotina</taxon>
        <taxon>Agaricomycetes</taxon>
        <taxon>Russulales</taxon>
        <taxon>Russulaceae</taxon>
        <taxon>Lactarius</taxon>
    </lineage>
</organism>
<gene>
    <name evidence="1" type="ORF">EDB92DRAFT_1818613</name>
</gene>
<name>A0AAD4L9J2_9AGAM</name>
<evidence type="ECO:0000313" key="2">
    <source>
        <dbReference type="Proteomes" id="UP001201163"/>
    </source>
</evidence>